<comment type="caution">
    <text evidence="1">The sequence shown here is derived from an EMBL/GenBank/DDBJ whole genome shotgun (WGS) entry which is preliminary data.</text>
</comment>
<dbReference type="EMBL" id="JACXSS010000002">
    <property type="protein sequence ID" value="MBD9358937.1"/>
    <property type="molecule type" value="Genomic_DNA"/>
</dbReference>
<dbReference type="PANTHER" id="PTHR33415:SF12">
    <property type="entry name" value="PROTEIN EMBRYO DEFECTIVE 514"/>
    <property type="match status" value="1"/>
</dbReference>
<dbReference type="RefSeq" id="WP_192377413.1">
    <property type="nucleotide sequence ID" value="NZ_CAJHIV010000002.1"/>
</dbReference>
<dbReference type="PANTHER" id="PTHR33415">
    <property type="entry name" value="PROTEIN EMBRYO DEFECTIVE 514"/>
    <property type="match status" value="1"/>
</dbReference>
<protein>
    <submittedName>
        <fullName evidence="1">DCL family protein</fullName>
    </submittedName>
</protein>
<reference evidence="1 2" key="1">
    <citation type="submission" date="2020-09" db="EMBL/GenBank/DDBJ databases">
        <title>Methylomonas albis sp. nov. and Methylomonas fluvii sp. nov.: Two cold-adapted methanotrophs from the River Elbe and an amended description of Methylovulum psychrotolerans strain Eb1.</title>
        <authorList>
            <person name="Bussmann I.K."/>
            <person name="Klings K.-W."/>
            <person name="Warnstedt J."/>
            <person name="Hoppert M."/>
            <person name="Saborowski A."/>
            <person name="Horn F."/>
            <person name="Liebner S."/>
        </authorList>
    </citation>
    <scope>NUCLEOTIDE SEQUENCE [LARGE SCALE GENOMIC DNA]</scope>
    <source>
        <strain evidence="1 2">EbA</strain>
    </source>
</reference>
<evidence type="ECO:0000313" key="1">
    <source>
        <dbReference type="EMBL" id="MBD9358937.1"/>
    </source>
</evidence>
<evidence type="ECO:0000313" key="2">
    <source>
        <dbReference type="Proteomes" id="UP000652176"/>
    </source>
</evidence>
<proteinExistence type="predicted"/>
<dbReference type="InterPro" id="IPR044673">
    <property type="entry name" value="DCL-like"/>
</dbReference>
<organism evidence="1 2">
    <name type="scientific">Methylomonas albis</name>
    <dbReference type="NCBI Taxonomy" id="1854563"/>
    <lineage>
        <taxon>Bacteria</taxon>
        <taxon>Pseudomonadati</taxon>
        <taxon>Pseudomonadota</taxon>
        <taxon>Gammaproteobacteria</taxon>
        <taxon>Methylococcales</taxon>
        <taxon>Methylococcaceae</taxon>
        <taxon>Methylomonas</taxon>
    </lineage>
</organism>
<gene>
    <name evidence="1" type="ORF">IE877_24240</name>
</gene>
<keyword evidence="2" id="KW-1185">Reference proteome</keyword>
<name>A0ABR9D736_9GAMM</name>
<dbReference type="Pfam" id="PF11523">
    <property type="entry name" value="DUF3223"/>
    <property type="match status" value="1"/>
</dbReference>
<dbReference type="Proteomes" id="UP000652176">
    <property type="component" value="Unassembled WGS sequence"/>
</dbReference>
<accession>A0ABR9D736</accession>
<sequence length="215" mass="25256">MGKAQPVELPSIHFPTKTKAKEFFKEMLNRYKDGEEVNQDDHVLLHELLLRHPDASDKIGVGVKRFFRGQSPDHPTSCFHVEREDGKSTDFSYPECISSVKPTLEQYFYRACRQSVSEILTIKKNNLFDNGPVRCCKTNEVVTKENSEFRHTTPPFGKIVNYFKKELNRPINTEMFHEDADLQYITRFSDKEIESKFIEFHQKIANLDIFKKFER</sequence>
<dbReference type="Gene3D" id="3.10.450.40">
    <property type="match status" value="1"/>
</dbReference>